<evidence type="ECO:0000313" key="3">
    <source>
        <dbReference type="Proteomes" id="UP001165121"/>
    </source>
</evidence>
<comment type="caution">
    <text evidence="2">The sequence shown here is derived from an EMBL/GenBank/DDBJ whole genome shotgun (WGS) entry which is preliminary data.</text>
</comment>
<feature type="region of interest" description="Disordered" evidence="1">
    <location>
        <begin position="55"/>
        <end position="80"/>
    </location>
</feature>
<gene>
    <name evidence="2" type="ORF">Pfra01_000731700</name>
</gene>
<accession>A0A9W6UEA6</accession>
<protein>
    <submittedName>
        <fullName evidence="2">Unnamed protein product</fullName>
    </submittedName>
</protein>
<feature type="compositionally biased region" description="Polar residues" evidence="1">
    <location>
        <begin position="209"/>
        <end position="243"/>
    </location>
</feature>
<reference evidence="2" key="1">
    <citation type="submission" date="2023-04" db="EMBL/GenBank/DDBJ databases">
        <title>Phytophthora fragariaefolia NBRC 109709.</title>
        <authorList>
            <person name="Ichikawa N."/>
            <person name="Sato H."/>
            <person name="Tonouchi N."/>
        </authorList>
    </citation>
    <scope>NUCLEOTIDE SEQUENCE</scope>
    <source>
        <strain evidence="2">NBRC 109709</strain>
    </source>
</reference>
<proteinExistence type="predicted"/>
<dbReference type="Proteomes" id="UP001165121">
    <property type="component" value="Unassembled WGS sequence"/>
</dbReference>
<name>A0A9W6UEA6_9STRA</name>
<dbReference type="AlphaFoldDB" id="A0A9W6UEA6"/>
<feature type="compositionally biased region" description="Polar residues" evidence="1">
    <location>
        <begin position="156"/>
        <end position="166"/>
    </location>
</feature>
<evidence type="ECO:0000256" key="1">
    <source>
        <dbReference type="SAM" id="MobiDB-lite"/>
    </source>
</evidence>
<feature type="region of interest" description="Disordered" evidence="1">
    <location>
        <begin position="156"/>
        <end position="256"/>
    </location>
</feature>
<keyword evidence="3" id="KW-1185">Reference proteome</keyword>
<sequence length="256" mass="25747">MTIDVLDTFANVQEGKRRQHAADSASHAADGISLNTGLHTTSGDDIRLGSRTLRSRVKSSAGVPRHDTADSAPGDHGTVTNSSFEEGVVLICVPYVDVYVGGGQNGGCIVDGATAQTLLPSSINKRGVPGAEGGHHQAAGGDACCGASVGDGTSSVVAGISQNDDNTAALRDNGGGGRTMCGDEDNGNNDADSRGGHCVPSAQARPNGVTETPSTSNAGHADQNNASPTAVTGSATSASPRSRTPSHPRQRLSSFC</sequence>
<dbReference type="EMBL" id="BSXT01000643">
    <property type="protein sequence ID" value="GMF31637.1"/>
    <property type="molecule type" value="Genomic_DNA"/>
</dbReference>
<evidence type="ECO:0000313" key="2">
    <source>
        <dbReference type="EMBL" id="GMF31637.1"/>
    </source>
</evidence>
<organism evidence="2 3">
    <name type="scientific">Phytophthora fragariaefolia</name>
    <dbReference type="NCBI Taxonomy" id="1490495"/>
    <lineage>
        <taxon>Eukaryota</taxon>
        <taxon>Sar</taxon>
        <taxon>Stramenopiles</taxon>
        <taxon>Oomycota</taxon>
        <taxon>Peronosporomycetes</taxon>
        <taxon>Peronosporales</taxon>
        <taxon>Peronosporaceae</taxon>
        <taxon>Phytophthora</taxon>
    </lineage>
</organism>